<dbReference type="EMBL" id="ANFP01000020">
    <property type="protein sequence ID" value="EKQ72523.1"/>
    <property type="molecule type" value="Genomic_DNA"/>
</dbReference>
<dbReference type="NCBIfam" id="NF004349">
    <property type="entry name" value="PRK05729.1"/>
    <property type="match status" value="1"/>
</dbReference>
<dbReference type="Proteomes" id="UP000001345">
    <property type="component" value="Unassembled WGS sequence"/>
</dbReference>
<dbReference type="Gene3D" id="2.170.220.10">
    <property type="match status" value="1"/>
</dbReference>
<dbReference type="InterPro" id="IPR033705">
    <property type="entry name" value="Anticodon_Ia_Val"/>
</dbReference>
<dbReference type="InterPro" id="IPR002303">
    <property type="entry name" value="Valyl-tRNA_ligase"/>
</dbReference>
<keyword evidence="2 9" id="KW-0436">Ligase</keyword>
<dbReference type="GO" id="GO:0002161">
    <property type="term" value="F:aminoacyl-tRNA deacylase activity"/>
    <property type="evidence" value="ECO:0007669"/>
    <property type="project" value="InterPro"/>
</dbReference>
<dbReference type="PANTHER" id="PTHR11946">
    <property type="entry name" value="VALYL-TRNA SYNTHETASES"/>
    <property type="match status" value="1"/>
</dbReference>
<keyword evidence="4 9" id="KW-0067">ATP-binding</keyword>
<dbReference type="Gene3D" id="1.10.730.10">
    <property type="entry name" value="Isoleucyl-tRNA Synthetase, Domain 1"/>
    <property type="match status" value="1"/>
</dbReference>
<keyword evidence="7 9" id="KW-0030">Aminoacyl-tRNA synthetase</keyword>
<dbReference type="SUPFAM" id="SSF52374">
    <property type="entry name" value="Nucleotidylyl transferase"/>
    <property type="match status" value="1"/>
</dbReference>
<keyword evidence="5 9" id="KW-0648">Protein biosynthesis</keyword>
<dbReference type="SUPFAM" id="SSF47323">
    <property type="entry name" value="Anticodon-binding domain of a subclass of class I aminoacyl-tRNA synthetases"/>
    <property type="match status" value="1"/>
</dbReference>
<dbReference type="FunFam" id="3.90.740.10:FF:000005">
    <property type="entry name" value="Valine--tRNA ligase, mitochondrial"/>
    <property type="match status" value="1"/>
</dbReference>
<keyword evidence="1 9" id="KW-0963">Cytoplasm</keyword>
<protein>
    <recommendedName>
        <fullName evidence="9">Valine--tRNA ligase</fullName>
        <ecNumber evidence="9">6.1.1.9</ecNumber>
    </recommendedName>
    <alternativeName>
        <fullName evidence="9">Valyl-tRNA synthetase</fullName>
        <shortName evidence="9">ValRS</shortName>
    </alternativeName>
</protein>
<evidence type="ECO:0000256" key="5">
    <source>
        <dbReference type="ARBA" id="ARBA00022917"/>
    </source>
</evidence>
<evidence type="ECO:0000256" key="2">
    <source>
        <dbReference type="ARBA" id="ARBA00022598"/>
    </source>
</evidence>
<dbReference type="FunFam" id="3.40.50.620:FF:000382">
    <property type="entry name" value="Valine--tRNA ligase"/>
    <property type="match status" value="1"/>
</dbReference>
<dbReference type="InterPro" id="IPR001412">
    <property type="entry name" value="aa-tRNA-synth_I_CS"/>
</dbReference>
<keyword evidence="3 9" id="KW-0547">Nucleotide-binding</keyword>
<evidence type="ECO:0000259" key="12">
    <source>
        <dbReference type="Pfam" id="PF10458"/>
    </source>
</evidence>
<comment type="similarity">
    <text evidence="9">Belongs to the class-I aminoacyl-tRNA synthetase family. ValS type 1 subfamily.</text>
</comment>
<evidence type="ECO:0000259" key="11">
    <source>
        <dbReference type="Pfam" id="PF08264"/>
    </source>
</evidence>
<comment type="caution">
    <text evidence="13">The sequence shown here is derived from an EMBL/GenBank/DDBJ whole genome shotgun (WGS) entry which is preliminary data.</text>
</comment>
<dbReference type="PANTHER" id="PTHR11946:SF93">
    <property type="entry name" value="VALINE--TRNA LIGASE, CHLOROPLASTIC_MITOCHONDRIAL 2"/>
    <property type="match status" value="1"/>
</dbReference>
<dbReference type="InterPro" id="IPR010978">
    <property type="entry name" value="tRNA-bd_arm"/>
</dbReference>
<dbReference type="InterPro" id="IPR013155">
    <property type="entry name" value="M/V/L/I-tRNA-synth_anticd-bd"/>
</dbReference>
<dbReference type="Gene3D" id="3.90.740.10">
    <property type="entry name" value="Valyl/Leucyl/Isoleucyl-tRNA synthetase, editing domain"/>
    <property type="match status" value="1"/>
</dbReference>
<dbReference type="GO" id="GO:0005829">
    <property type="term" value="C:cytosol"/>
    <property type="evidence" value="ECO:0007669"/>
    <property type="project" value="TreeGrafter"/>
</dbReference>
<feature type="coiled-coil region" evidence="9">
    <location>
        <begin position="850"/>
        <end position="903"/>
    </location>
</feature>
<organism evidence="13 14">
    <name type="scientific">Helicobacter pylori GAM100Ai</name>
    <dbReference type="NCBI Taxonomy" id="1159019"/>
    <lineage>
        <taxon>Bacteria</taxon>
        <taxon>Pseudomonadati</taxon>
        <taxon>Campylobacterota</taxon>
        <taxon>Epsilonproteobacteria</taxon>
        <taxon>Campylobacterales</taxon>
        <taxon>Helicobacteraceae</taxon>
        <taxon>Helicobacter</taxon>
    </lineage>
</organism>
<comment type="subcellular location">
    <subcellularLocation>
        <location evidence="9">Cytoplasm</location>
    </subcellularLocation>
</comment>
<feature type="short sequence motif" description="'KMSKS' region" evidence="9">
    <location>
        <begin position="569"/>
        <end position="573"/>
    </location>
</feature>
<dbReference type="SUPFAM" id="SSF46589">
    <property type="entry name" value="tRNA-binding arm"/>
    <property type="match status" value="1"/>
</dbReference>
<dbReference type="InterPro" id="IPR019499">
    <property type="entry name" value="Val-tRNA_synth_tRNA-bd"/>
</dbReference>
<dbReference type="InterPro" id="IPR009080">
    <property type="entry name" value="tRNAsynth_Ia_anticodon-bd"/>
</dbReference>
<dbReference type="PROSITE" id="PS00178">
    <property type="entry name" value="AA_TRNA_LIGASE_I"/>
    <property type="match status" value="1"/>
</dbReference>
<dbReference type="Gene3D" id="3.40.50.620">
    <property type="entry name" value="HUPs"/>
    <property type="match status" value="2"/>
</dbReference>
<dbReference type="InterPro" id="IPR014729">
    <property type="entry name" value="Rossmann-like_a/b/a_fold"/>
</dbReference>
<comment type="catalytic activity">
    <reaction evidence="8 9">
        <text>tRNA(Val) + L-valine + ATP = L-valyl-tRNA(Val) + AMP + diphosphate</text>
        <dbReference type="Rhea" id="RHEA:10704"/>
        <dbReference type="Rhea" id="RHEA-COMP:9672"/>
        <dbReference type="Rhea" id="RHEA-COMP:9708"/>
        <dbReference type="ChEBI" id="CHEBI:30616"/>
        <dbReference type="ChEBI" id="CHEBI:33019"/>
        <dbReference type="ChEBI" id="CHEBI:57762"/>
        <dbReference type="ChEBI" id="CHEBI:78442"/>
        <dbReference type="ChEBI" id="CHEBI:78537"/>
        <dbReference type="ChEBI" id="CHEBI:456215"/>
        <dbReference type="EC" id="6.1.1.9"/>
    </reaction>
</comment>
<feature type="short sequence motif" description="'HIGH' region" evidence="9">
    <location>
        <begin position="87"/>
        <end position="97"/>
    </location>
</feature>
<sequence>MLCCIILKKYATIKSVKAKGVPNPTIFERTLYFRIITIMKQEPTTYQPKEIEKKIYEICSHRGYFEIDGNEKIQEKNKRFCLMMPPPNVTGILHIGHALTLSLQDILARYKRMDGYKTLYQPGLDHAGIATQNVVEKQLLNQGIKKEDLGREEFIQKVWEWKEKSGGAILEQMKHLGVSAAFSRTRFTMDKGLQRAVKLAFLKWYEKGLIVQDNYMVNWCTKDGALSDIEVEYEERKGALYYIRYYLENQKDYLVVATTRPETLFGDSAIMVNPNDERYKHLVGQQVILPLINRKIPIIADEHVEMEFGTGCVKVTPGHDFNDYEVGKRHHLEMIKIFDEKGILNARCGEFENLERLEARDKVVAALKENALLEKIEEHAHQVGHCYRCHNVVEPYVSKQWFVKPEVAQSSIEKIQQGLARFYPSNWINNYNAWMRELRPWCISRQLFWGHQIPVFTCENNHQFVSLDTPLNCPTCKSETLEQDKDVLDTWFSSGLWAFSTLGWGQEKSDLFNESDLKDFYPNTTLITGFDILFFWVARMLFCSESLLGELPFKDIYLHALVRDEKGEKMSKSKGNVIDPLEMIEKYGADSLRFTLANLCATGRDIKLSTTHLENNKNFANKIFNAASYLKLKQESFKDKERLNEYQTALGRYAKSRLNLVTKEVRNALDNYRFNDATTLLYRFLWGEFCDWFIEFSKVENEAIDELGSVLKEALKLLHPFMPFISEFLYHKLSNTELENTCSIMVMPYPKDLARDEKLEHEFEVIKDCIVSLRRLKIMLETPPIVLKEASVGLREKIENTERLKTYAQKLAKLEKVSVITYKPLKSVSDVGEFCQTYADLENLDLSPLIARLKKQLEKLEKEKLKLNLHNENFVKNAPKSVLEKAREGLKTLLEKESKIKQELDLLEQP</sequence>
<comment type="domain">
    <text evidence="9">ValRS has two distinct active sites: one for aminoacylation and one for editing. The misactivated threonine is translocated from the active site to the editing site.</text>
</comment>
<feature type="domain" description="Valyl-tRNA synthetase tRNA-binding arm" evidence="12">
    <location>
        <begin position="845"/>
        <end position="907"/>
    </location>
</feature>
<dbReference type="InterPro" id="IPR009008">
    <property type="entry name" value="Val/Leu/Ile-tRNA-synth_edit"/>
</dbReference>
<dbReference type="NCBIfam" id="TIGR00422">
    <property type="entry name" value="valS"/>
    <property type="match status" value="1"/>
</dbReference>
<dbReference type="Pfam" id="PF10458">
    <property type="entry name" value="Val_tRNA-synt_C"/>
    <property type="match status" value="1"/>
</dbReference>
<proteinExistence type="inferred from homology"/>
<dbReference type="GO" id="GO:0004832">
    <property type="term" value="F:valine-tRNA ligase activity"/>
    <property type="evidence" value="ECO:0007669"/>
    <property type="project" value="UniProtKB-UniRule"/>
</dbReference>
<gene>
    <name evidence="9" type="primary">valS</name>
    <name evidence="13" type="ORF">HMPREF1391_00523</name>
</gene>
<dbReference type="InterPro" id="IPR002300">
    <property type="entry name" value="aa-tRNA-synth_Ia"/>
</dbReference>
<evidence type="ECO:0000256" key="6">
    <source>
        <dbReference type="ARBA" id="ARBA00023054"/>
    </source>
</evidence>
<evidence type="ECO:0000259" key="10">
    <source>
        <dbReference type="Pfam" id="PF00133"/>
    </source>
</evidence>
<dbReference type="EC" id="6.1.1.9" evidence="9"/>
<dbReference type="InterPro" id="IPR037118">
    <property type="entry name" value="Val-tRNA_synth_C_sf"/>
</dbReference>
<dbReference type="AlphaFoldDB" id="A0AB72ZVL5"/>
<dbReference type="PRINTS" id="PR00986">
    <property type="entry name" value="TRNASYNTHVAL"/>
</dbReference>
<name>A0AB72ZVL5_HELPX</name>
<evidence type="ECO:0000313" key="14">
    <source>
        <dbReference type="Proteomes" id="UP000001345"/>
    </source>
</evidence>
<keyword evidence="6 9" id="KW-0175">Coiled coil</keyword>
<dbReference type="Pfam" id="PF00133">
    <property type="entry name" value="tRNA-synt_1"/>
    <property type="match status" value="1"/>
</dbReference>
<evidence type="ECO:0000256" key="8">
    <source>
        <dbReference type="ARBA" id="ARBA00047552"/>
    </source>
</evidence>
<evidence type="ECO:0000256" key="3">
    <source>
        <dbReference type="ARBA" id="ARBA00022741"/>
    </source>
</evidence>
<feature type="domain" description="Methionyl/Valyl/Leucyl/Isoleucyl-tRNA synthetase anticodon-binding" evidence="11">
    <location>
        <begin position="652"/>
        <end position="778"/>
    </location>
</feature>
<dbReference type="GO" id="GO:0005524">
    <property type="term" value="F:ATP binding"/>
    <property type="evidence" value="ECO:0007669"/>
    <property type="project" value="UniProtKB-UniRule"/>
</dbReference>
<comment type="domain">
    <text evidence="9">The C-terminal coiled-coil domain is crucial for aminoacylation activity.</text>
</comment>
<dbReference type="Gene3D" id="1.10.287.380">
    <property type="entry name" value="Valyl-tRNA synthetase, C-terminal domain"/>
    <property type="match status" value="1"/>
</dbReference>
<dbReference type="CDD" id="cd07962">
    <property type="entry name" value="Anticodon_Ia_Val"/>
    <property type="match status" value="1"/>
</dbReference>
<feature type="binding site" evidence="9">
    <location>
        <position position="572"/>
    </location>
    <ligand>
        <name>ATP</name>
        <dbReference type="ChEBI" id="CHEBI:30616"/>
    </ligand>
</feature>
<dbReference type="SUPFAM" id="SSF50677">
    <property type="entry name" value="ValRS/IleRS/LeuRS editing domain"/>
    <property type="match status" value="1"/>
</dbReference>
<evidence type="ECO:0000313" key="13">
    <source>
        <dbReference type="EMBL" id="EKQ72523.1"/>
    </source>
</evidence>
<comment type="subunit">
    <text evidence="9">Monomer.</text>
</comment>
<dbReference type="FunFam" id="3.40.50.620:FF:000219">
    <property type="entry name" value="Valine--tRNA ligase"/>
    <property type="match status" value="1"/>
</dbReference>
<accession>A0AB72ZVL5</accession>
<dbReference type="Pfam" id="PF08264">
    <property type="entry name" value="Anticodon_1"/>
    <property type="match status" value="1"/>
</dbReference>
<evidence type="ECO:0000256" key="1">
    <source>
        <dbReference type="ARBA" id="ARBA00022490"/>
    </source>
</evidence>
<dbReference type="CDD" id="cd00817">
    <property type="entry name" value="ValRS_core"/>
    <property type="match status" value="1"/>
</dbReference>
<reference evidence="14" key="1">
    <citation type="submission" date="2023-07" db="EMBL/GenBank/DDBJ databases">
        <authorList>
            <person name="Weinstock G."/>
            <person name="Sodergren E."/>
            <person name="Lobos E.A."/>
            <person name="Fulton L."/>
            <person name="Fulton R."/>
            <person name="Courtney L."/>
            <person name="Fronick C."/>
            <person name="O'Laughlin M."/>
            <person name="Godfrey J."/>
            <person name="Wilson R.M."/>
            <person name="Miner T."/>
            <person name="Farmer C."/>
            <person name="Delehaunty K."/>
            <person name="Cordes M."/>
            <person name="Minx P."/>
            <person name="Tomlinson C."/>
            <person name="Chen J."/>
            <person name="Wollam A."/>
            <person name="Pepin K.H."/>
            <person name="Bhonagiri V."/>
            <person name="Zhang X."/>
            <person name="Suruliraj S."/>
            <person name="Antonio M."/>
            <person name="Secka O."/>
            <person name="Thomas J."/>
            <person name="Warren W."/>
            <person name="Mitreva M."/>
            <person name="Mardis E.R."/>
            <person name="Wilson R.K."/>
        </authorList>
    </citation>
    <scope>NUCLEOTIDE SEQUENCE [LARGE SCALE GENOMIC DNA]</scope>
    <source>
        <strain evidence="14">GAM100Ai</strain>
    </source>
</reference>
<evidence type="ECO:0000256" key="7">
    <source>
        <dbReference type="ARBA" id="ARBA00023146"/>
    </source>
</evidence>
<evidence type="ECO:0000256" key="9">
    <source>
        <dbReference type="HAMAP-Rule" id="MF_02004"/>
    </source>
</evidence>
<dbReference type="GO" id="GO:0006438">
    <property type="term" value="P:valyl-tRNA aminoacylation"/>
    <property type="evidence" value="ECO:0007669"/>
    <property type="project" value="UniProtKB-UniRule"/>
</dbReference>
<dbReference type="HAMAP" id="MF_02004">
    <property type="entry name" value="Val_tRNA_synth_type1"/>
    <property type="match status" value="1"/>
</dbReference>
<feature type="domain" description="Aminoacyl-tRNA synthetase class Ia" evidence="10">
    <location>
        <begin position="55"/>
        <end position="609"/>
    </location>
</feature>
<comment type="function">
    <text evidence="9">Catalyzes the attachment of valine to tRNA(Val). As ValRS can inadvertently accommodate and process structurally similar amino acids such as threonine, to avoid such errors, it has a 'posttransfer' editing activity that hydrolyzes mischarged Thr-tRNA(Val) in a tRNA-dependent manner.</text>
</comment>
<evidence type="ECO:0000256" key="4">
    <source>
        <dbReference type="ARBA" id="ARBA00022840"/>
    </source>
</evidence>